<keyword evidence="2" id="KW-1185">Reference proteome</keyword>
<comment type="caution">
    <text evidence="1">The sequence shown here is derived from an EMBL/GenBank/DDBJ whole genome shotgun (WGS) entry which is preliminary data.</text>
</comment>
<sequence length="118" mass="13044">MKSLSQRASTVGGVLEITRRGNTLRVGKRGLLPLLKTPFLRGDLGSLSLRQCVKFTTLSNSWILKPKPTPARIQTSYLKAESHSRKKCIRPRPFPSKVIRLSVKLITTSEPASATGFL</sequence>
<evidence type="ECO:0000313" key="1">
    <source>
        <dbReference type="EMBL" id="KAK3742487.1"/>
    </source>
</evidence>
<evidence type="ECO:0000313" key="2">
    <source>
        <dbReference type="Proteomes" id="UP001283361"/>
    </source>
</evidence>
<proteinExistence type="predicted"/>
<name>A0AAE0YE48_9GAST</name>
<dbReference type="AlphaFoldDB" id="A0AAE0YE48"/>
<gene>
    <name evidence="1" type="ORF">RRG08_059989</name>
</gene>
<reference evidence="1" key="1">
    <citation type="journal article" date="2023" name="G3 (Bethesda)">
        <title>A reference genome for the long-term kleptoplast-retaining sea slug Elysia crispata morphotype clarki.</title>
        <authorList>
            <person name="Eastman K.E."/>
            <person name="Pendleton A.L."/>
            <person name="Shaikh M.A."/>
            <person name="Suttiyut T."/>
            <person name="Ogas R."/>
            <person name="Tomko P."/>
            <person name="Gavelis G."/>
            <person name="Widhalm J.R."/>
            <person name="Wisecaver J.H."/>
        </authorList>
    </citation>
    <scope>NUCLEOTIDE SEQUENCE</scope>
    <source>
        <strain evidence="1">ECLA1</strain>
    </source>
</reference>
<protein>
    <submittedName>
        <fullName evidence="1">Uncharacterized protein</fullName>
    </submittedName>
</protein>
<dbReference type="EMBL" id="JAWDGP010006349">
    <property type="protein sequence ID" value="KAK3742487.1"/>
    <property type="molecule type" value="Genomic_DNA"/>
</dbReference>
<organism evidence="1 2">
    <name type="scientific">Elysia crispata</name>
    <name type="common">lettuce slug</name>
    <dbReference type="NCBI Taxonomy" id="231223"/>
    <lineage>
        <taxon>Eukaryota</taxon>
        <taxon>Metazoa</taxon>
        <taxon>Spiralia</taxon>
        <taxon>Lophotrochozoa</taxon>
        <taxon>Mollusca</taxon>
        <taxon>Gastropoda</taxon>
        <taxon>Heterobranchia</taxon>
        <taxon>Euthyneura</taxon>
        <taxon>Panpulmonata</taxon>
        <taxon>Sacoglossa</taxon>
        <taxon>Placobranchoidea</taxon>
        <taxon>Plakobranchidae</taxon>
        <taxon>Elysia</taxon>
    </lineage>
</organism>
<accession>A0AAE0YE48</accession>
<dbReference type="Proteomes" id="UP001283361">
    <property type="component" value="Unassembled WGS sequence"/>
</dbReference>